<sequence length="97" mass="10207">MPVSFSSNEDAPTHNNNNDQVRPTGSAGTASLEALSTIQQTGRTAGFGAVVDAPGSQRANAVDIDNAPSARQLTKAEADRLYEENIEEEYAKREGGA</sequence>
<dbReference type="AlphaFoldDB" id="A0AAD4KPI0"/>
<evidence type="ECO:0000313" key="2">
    <source>
        <dbReference type="EMBL" id="KAH8697463.1"/>
    </source>
</evidence>
<dbReference type="Proteomes" id="UP001201262">
    <property type="component" value="Unassembled WGS sequence"/>
</dbReference>
<evidence type="ECO:0000256" key="1">
    <source>
        <dbReference type="SAM" id="MobiDB-lite"/>
    </source>
</evidence>
<accession>A0AAD4KPI0</accession>
<dbReference type="RefSeq" id="XP_046072164.1">
    <property type="nucleotide sequence ID" value="XM_046211280.1"/>
</dbReference>
<organism evidence="2 3">
    <name type="scientific">Talaromyces proteolyticus</name>
    <dbReference type="NCBI Taxonomy" id="1131652"/>
    <lineage>
        <taxon>Eukaryota</taxon>
        <taxon>Fungi</taxon>
        <taxon>Dikarya</taxon>
        <taxon>Ascomycota</taxon>
        <taxon>Pezizomycotina</taxon>
        <taxon>Eurotiomycetes</taxon>
        <taxon>Eurotiomycetidae</taxon>
        <taxon>Eurotiales</taxon>
        <taxon>Trichocomaceae</taxon>
        <taxon>Talaromyces</taxon>
        <taxon>Talaromyces sect. Bacilispori</taxon>
    </lineage>
</organism>
<evidence type="ECO:0000313" key="3">
    <source>
        <dbReference type="Proteomes" id="UP001201262"/>
    </source>
</evidence>
<gene>
    <name evidence="2" type="ORF">BGW36DRAFT_296535</name>
</gene>
<comment type="caution">
    <text evidence="2">The sequence shown here is derived from an EMBL/GenBank/DDBJ whole genome shotgun (WGS) entry which is preliminary data.</text>
</comment>
<name>A0AAD4KPI0_9EURO</name>
<dbReference type="EMBL" id="JAJTJA010000006">
    <property type="protein sequence ID" value="KAH8697463.1"/>
    <property type="molecule type" value="Genomic_DNA"/>
</dbReference>
<protein>
    <submittedName>
        <fullName evidence="2">Uncharacterized protein</fullName>
    </submittedName>
</protein>
<keyword evidence="3" id="KW-1185">Reference proteome</keyword>
<proteinExistence type="predicted"/>
<reference evidence="2" key="1">
    <citation type="submission" date="2021-12" db="EMBL/GenBank/DDBJ databases">
        <title>Convergent genome expansion in fungi linked to evolution of root-endophyte symbiosis.</title>
        <authorList>
            <consortium name="DOE Joint Genome Institute"/>
            <person name="Ke Y.-H."/>
            <person name="Bonito G."/>
            <person name="Liao H.-L."/>
            <person name="Looney B."/>
            <person name="Rojas-Flechas A."/>
            <person name="Nash J."/>
            <person name="Hameed K."/>
            <person name="Schadt C."/>
            <person name="Martin F."/>
            <person name="Crous P.W."/>
            <person name="Miettinen O."/>
            <person name="Magnuson J.K."/>
            <person name="Labbe J."/>
            <person name="Jacobson D."/>
            <person name="Doktycz M.J."/>
            <person name="Veneault-Fourrey C."/>
            <person name="Kuo A."/>
            <person name="Mondo S."/>
            <person name="Calhoun S."/>
            <person name="Riley R."/>
            <person name="Ohm R."/>
            <person name="LaButti K."/>
            <person name="Andreopoulos B."/>
            <person name="Pangilinan J."/>
            <person name="Nolan M."/>
            <person name="Tritt A."/>
            <person name="Clum A."/>
            <person name="Lipzen A."/>
            <person name="Daum C."/>
            <person name="Barry K."/>
            <person name="Grigoriev I.V."/>
            <person name="Vilgalys R."/>
        </authorList>
    </citation>
    <scope>NUCLEOTIDE SEQUENCE</scope>
    <source>
        <strain evidence="2">PMI_201</strain>
    </source>
</reference>
<feature type="region of interest" description="Disordered" evidence="1">
    <location>
        <begin position="1"/>
        <end position="30"/>
    </location>
</feature>
<dbReference type="GeneID" id="70241567"/>